<evidence type="ECO:0000313" key="2">
    <source>
        <dbReference type="EMBL" id="PWA09126.1"/>
    </source>
</evidence>
<gene>
    <name evidence="2" type="ORF">DB891_09300</name>
</gene>
<comment type="caution">
    <text evidence="2">The sequence shown here is derived from an EMBL/GenBank/DDBJ whole genome shotgun (WGS) entry which is preliminary data.</text>
</comment>
<dbReference type="SUPFAM" id="SSF51735">
    <property type="entry name" value="NAD(P)-binding Rossmann-fold domains"/>
    <property type="match status" value="1"/>
</dbReference>
<comment type="similarity">
    <text evidence="1">Belongs to the short-chain dehydrogenases/reductases (SDR) family.</text>
</comment>
<evidence type="ECO:0000313" key="3">
    <source>
        <dbReference type="Proteomes" id="UP000245618"/>
    </source>
</evidence>
<dbReference type="Gene3D" id="3.40.50.720">
    <property type="entry name" value="NAD(P)-binding Rossmann-like Domain"/>
    <property type="match status" value="1"/>
</dbReference>
<keyword evidence="3" id="KW-1185">Reference proteome</keyword>
<dbReference type="PANTHER" id="PTHR43313">
    <property type="entry name" value="SHORT-CHAIN DEHYDROGENASE/REDUCTASE FAMILY 9C"/>
    <property type="match status" value="1"/>
</dbReference>
<dbReference type="PRINTS" id="PR00080">
    <property type="entry name" value="SDRFAMILY"/>
</dbReference>
<name>A0A2U1JV99_9FLAO</name>
<dbReference type="InterPro" id="IPR036291">
    <property type="entry name" value="NAD(P)-bd_dom_sf"/>
</dbReference>
<reference evidence="2 3" key="1">
    <citation type="submission" date="2018-04" db="EMBL/GenBank/DDBJ databases">
        <title>Flavobacterium sp. nov., isolated from glacier ice.</title>
        <authorList>
            <person name="Liu Q."/>
            <person name="Xin Y.-H."/>
        </authorList>
    </citation>
    <scope>NUCLEOTIDE SEQUENCE [LARGE SCALE GENOMIC DNA]</scope>
    <source>
        <strain evidence="2 3">LB2P30</strain>
    </source>
</reference>
<proteinExistence type="inferred from homology"/>
<sequence length="290" mass="31325">MDNQKNKSVAITGAGSGLGRDIALGFAQKGYKVFGTAFSQAEISVFKSTSSDADITLSICNITKEEEVKNWQNAVTASLNGKGLDLLINNAGVLTPGPMEVLKLDAIRHEFEVNVFGSLSVINAFLPLLRKSKGRIVQIGSMTGRFPLPFSGPSSASKATMEAFADVFRIELKPFGIDFVMAQPGRMLTGGPAKTAALLKQISDTMTAEERQLYGKQFDQFTEALNGMQNAGLPAVEAAKRVIEISEQMPAPSRATIGKDAEEILQAVREKSDEELDQMKMKIFGLDKIN</sequence>
<dbReference type="RefSeq" id="WP_116762825.1">
    <property type="nucleotide sequence ID" value="NZ_QCZH01000008.1"/>
</dbReference>
<organism evidence="2 3">
    <name type="scientific">Flavobacterium laiguense</name>
    <dbReference type="NCBI Taxonomy" id="2169409"/>
    <lineage>
        <taxon>Bacteria</taxon>
        <taxon>Pseudomonadati</taxon>
        <taxon>Bacteroidota</taxon>
        <taxon>Flavobacteriia</taxon>
        <taxon>Flavobacteriales</taxon>
        <taxon>Flavobacteriaceae</taxon>
        <taxon>Flavobacterium</taxon>
    </lineage>
</organism>
<dbReference type="Proteomes" id="UP000245618">
    <property type="component" value="Unassembled WGS sequence"/>
</dbReference>
<dbReference type="PANTHER" id="PTHR43313:SF1">
    <property type="entry name" value="3BETA-HYDROXYSTEROID DEHYDROGENASE DHS-16"/>
    <property type="match status" value="1"/>
</dbReference>
<protein>
    <submittedName>
        <fullName evidence="2">Oxidoreductase</fullName>
    </submittedName>
</protein>
<dbReference type="Pfam" id="PF00106">
    <property type="entry name" value="adh_short"/>
    <property type="match status" value="1"/>
</dbReference>
<dbReference type="AlphaFoldDB" id="A0A2U1JV99"/>
<evidence type="ECO:0000256" key="1">
    <source>
        <dbReference type="RuleBase" id="RU000363"/>
    </source>
</evidence>
<dbReference type="OrthoDB" id="1235794at2"/>
<dbReference type="EMBL" id="QCZH01000008">
    <property type="protein sequence ID" value="PWA09126.1"/>
    <property type="molecule type" value="Genomic_DNA"/>
</dbReference>
<accession>A0A2U1JV99</accession>
<dbReference type="InterPro" id="IPR002347">
    <property type="entry name" value="SDR_fam"/>
</dbReference>
<dbReference type="GO" id="GO:0008202">
    <property type="term" value="P:steroid metabolic process"/>
    <property type="evidence" value="ECO:0007669"/>
    <property type="project" value="TreeGrafter"/>
</dbReference>
<dbReference type="PRINTS" id="PR00081">
    <property type="entry name" value="GDHRDH"/>
</dbReference>
<dbReference type="GO" id="GO:0016491">
    <property type="term" value="F:oxidoreductase activity"/>
    <property type="evidence" value="ECO:0007669"/>
    <property type="project" value="TreeGrafter"/>
</dbReference>